<dbReference type="InterPro" id="IPR036412">
    <property type="entry name" value="HAD-like_sf"/>
</dbReference>
<comment type="caution">
    <text evidence="18">The sequence shown here is derived from an EMBL/GenBank/DDBJ whole genome shotgun (WGS) entry which is preliminary data.</text>
</comment>
<dbReference type="Pfam" id="PF00702">
    <property type="entry name" value="Hydrolase"/>
    <property type="match status" value="1"/>
</dbReference>
<dbReference type="EMBL" id="QGKU01000048">
    <property type="protein sequence ID" value="PWR01616.1"/>
    <property type="molecule type" value="Genomic_DNA"/>
</dbReference>
<keyword evidence="6 15" id="KW-0812">Transmembrane</keyword>
<evidence type="ECO:0000256" key="12">
    <source>
        <dbReference type="ARBA" id="ARBA00022989"/>
    </source>
</evidence>
<dbReference type="PROSITE" id="PS50846">
    <property type="entry name" value="HMA_2"/>
    <property type="match status" value="1"/>
</dbReference>
<dbReference type="Gene3D" id="3.40.50.1000">
    <property type="entry name" value="HAD superfamily/HAD-like"/>
    <property type="match status" value="1"/>
</dbReference>
<evidence type="ECO:0000256" key="6">
    <source>
        <dbReference type="ARBA" id="ARBA00022692"/>
    </source>
</evidence>
<accession>A0A2V2LEE3</accession>
<dbReference type="GO" id="GO:0005507">
    <property type="term" value="F:copper ion binding"/>
    <property type="evidence" value="ECO:0007669"/>
    <property type="project" value="TreeGrafter"/>
</dbReference>
<dbReference type="InterPro" id="IPR001757">
    <property type="entry name" value="P_typ_ATPase"/>
</dbReference>
<feature type="transmembrane region" description="Helical" evidence="15">
    <location>
        <begin position="153"/>
        <end position="174"/>
    </location>
</feature>
<dbReference type="InterPro" id="IPR027256">
    <property type="entry name" value="P-typ_ATPase_IB"/>
</dbReference>
<dbReference type="GO" id="GO:0043682">
    <property type="term" value="F:P-type divalent copper transporter activity"/>
    <property type="evidence" value="ECO:0007669"/>
    <property type="project" value="TreeGrafter"/>
</dbReference>
<dbReference type="NCBIfam" id="TIGR01512">
    <property type="entry name" value="ATPase-IB2_Cd"/>
    <property type="match status" value="1"/>
</dbReference>
<dbReference type="InterPro" id="IPR008250">
    <property type="entry name" value="ATPase_P-typ_transduc_dom_A_sf"/>
</dbReference>
<keyword evidence="7 15" id="KW-0479">Metal-binding</keyword>
<evidence type="ECO:0000256" key="3">
    <source>
        <dbReference type="ARBA" id="ARBA00022448"/>
    </source>
</evidence>
<feature type="transmembrane region" description="Helical" evidence="15">
    <location>
        <begin position="214"/>
        <end position="232"/>
    </location>
</feature>
<keyword evidence="14 15" id="KW-0472">Membrane</keyword>
<keyword evidence="12 15" id="KW-1133">Transmembrane helix</keyword>
<dbReference type="InterPro" id="IPR036163">
    <property type="entry name" value="HMA_dom_sf"/>
</dbReference>
<sequence length="769" mass="78907">MRANDTPERPGLAACAACAVTPSAQVLARHAQRASEARIMLSLPGLSGTSGMSQVERTLSAHPQVRAARVNLTRKRVTVTAEPNTLPETLISVLDGIGIEAHELDSDTVALTGTDRAGRELLMRLGVAGFASMNVMLLSVSVWSGADDATRDLFHWISAAITFPAILFAGQPFFRNTLAALRARQLNMDVPITLAILLALATSLWETALSGHHAYFDAALMLTFFLLAGRYLDHRTRAVARSAAEELAALEVPRAIRRRADGSEETVPLSALVPGDAVVVRPGGRMPVDGLVTEGASELDRSLLTGETLPVQALPGMAVSAGEVNLTGPLVLRATAIGPDSSLHALTDLVAVAESGRGNYNSLADRAAKLYAPGVHILSALSFAGWYLATGDLRQAVNIAAAVLIITCPCALGLAVPAVTTAASGRLFRRGLLIKSGTALERLAAVDTVIFDKTGTLTGGAPTLSDADVIPQEQLALSAALGQGSAHPLARALAQAAQDRALDLPAVTGLREVPGYGIEAQLSGQCVRLGRGDWLGAPATPGGAADDAALSTWLRVGDAPPIRLRFADRLRPGAAEAVAGLKRQGLAVRLVSGDAPAAVAALAAQVGIDDWQARATPAEKAALVAALPGRVLMVGDGLNDTAALAAAHVSVSPASALDAARVASDIVLLGRDLSALAEARAVAVQATRRISENFRIATVYNVVAVPLAVAGLATPLIAALAMSLSSITVSLNALRVAGRRSPAGGTGSAPADSTCAPDTRATGQAAVAG</sequence>
<dbReference type="PROSITE" id="PS01229">
    <property type="entry name" value="COF_2"/>
    <property type="match status" value="1"/>
</dbReference>
<dbReference type="GO" id="GO:0055070">
    <property type="term" value="P:copper ion homeostasis"/>
    <property type="evidence" value="ECO:0007669"/>
    <property type="project" value="TreeGrafter"/>
</dbReference>
<keyword evidence="19" id="KW-1185">Reference proteome</keyword>
<feature type="transmembrane region" description="Helical" evidence="15">
    <location>
        <begin position="698"/>
        <end position="722"/>
    </location>
</feature>
<feature type="domain" description="HMA" evidence="17">
    <location>
        <begin position="37"/>
        <end position="102"/>
    </location>
</feature>
<proteinExistence type="inferred from homology"/>
<evidence type="ECO:0000256" key="5">
    <source>
        <dbReference type="ARBA" id="ARBA00022553"/>
    </source>
</evidence>
<keyword evidence="13" id="KW-0406">Ion transport</keyword>
<dbReference type="Gene3D" id="3.40.1110.10">
    <property type="entry name" value="Calcium-transporting ATPase, cytoplasmic domain N"/>
    <property type="match status" value="1"/>
</dbReference>
<dbReference type="SUPFAM" id="SSF81665">
    <property type="entry name" value="Calcium ATPase, transmembrane domain M"/>
    <property type="match status" value="1"/>
</dbReference>
<dbReference type="NCBIfam" id="TIGR01525">
    <property type="entry name" value="ATPase-IB_hvy"/>
    <property type="match status" value="1"/>
</dbReference>
<comment type="subcellular location">
    <subcellularLocation>
        <location evidence="1">Cell membrane</location>
        <topology evidence="1">Multi-pass membrane protein</topology>
    </subcellularLocation>
</comment>
<evidence type="ECO:0000259" key="17">
    <source>
        <dbReference type="PROSITE" id="PS50846"/>
    </source>
</evidence>
<feature type="transmembrane region" description="Helical" evidence="15">
    <location>
        <begin position="370"/>
        <end position="389"/>
    </location>
</feature>
<dbReference type="OrthoDB" id="9807843at2"/>
<dbReference type="Proteomes" id="UP000245680">
    <property type="component" value="Unassembled WGS sequence"/>
</dbReference>
<dbReference type="RefSeq" id="WP_109812657.1">
    <property type="nucleotide sequence ID" value="NZ_QGKU01000048.1"/>
</dbReference>
<dbReference type="InterPro" id="IPR023299">
    <property type="entry name" value="ATPase_P-typ_cyto_dom_N"/>
</dbReference>
<evidence type="ECO:0000313" key="19">
    <source>
        <dbReference type="Proteomes" id="UP000245680"/>
    </source>
</evidence>
<protein>
    <submittedName>
        <fullName evidence="18">Cadmium-translocating P-type ATPase</fullName>
    </submittedName>
</protein>
<keyword evidence="8 15" id="KW-0547">Nucleotide-binding</keyword>
<dbReference type="NCBIfam" id="TIGR01511">
    <property type="entry name" value="ATPase-IB1_Cu"/>
    <property type="match status" value="1"/>
</dbReference>
<evidence type="ECO:0000256" key="1">
    <source>
        <dbReference type="ARBA" id="ARBA00004651"/>
    </source>
</evidence>
<keyword evidence="9 15" id="KW-0067">ATP-binding</keyword>
<dbReference type="SUPFAM" id="SSF56784">
    <property type="entry name" value="HAD-like"/>
    <property type="match status" value="1"/>
</dbReference>
<evidence type="ECO:0000256" key="4">
    <source>
        <dbReference type="ARBA" id="ARBA00022475"/>
    </source>
</evidence>
<dbReference type="PROSITE" id="PS00154">
    <property type="entry name" value="ATPASE_E1_E2"/>
    <property type="match status" value="1"/>
</dbReference>
<dbReference type="Pfam" id="PF00122">
    <property type="entry name" value="E1-E2_ATPase"/>
    <property type="match status" value="1"/>
</dbReference>
<evidence type="ECO:0000256" key="11">
    <source>
        <dbReference type="ARBA" id="ARBA00022967"/>
    </source>
</evidence>
<dbReference type="InterPro" id="IPR059000">
    <property type="entry name" value="ATPase_P-type_domA"/>
</dbReference>
<reference evidence="18 19" key="1">
    <citation type="submission" date="2018-05" db="EMBL/GenBank/DDBJ databases">
        <title>Rhodobacteraceae gen. nov., sp. nov. isolated from sea water.</title>
        <authorList>
            <person name="Ren Y."/>
        </authorList>
    </citation>
    <scope>NUCLEOTIDE SEQUENCE [LARGE SCALE GENOMIC DNA]</scope>
    <source>
        <strain evidence="18 19">TG-679</strain>
    </source>
</reference>
<dbReference type="Gene3D" id="3.30.70.100">
    <property type="match status" value="1"/>
</dbReference>
<dbReference type="GO" id="GO:0005524">
    <property type="term" value="F:ATP binding"/>
    <property type="evidence" value="ECO:0007669"/>
    <property type="project" value="UniProtKB-UniRule"/>
</dbReference>
<name>A0A2V2LEE3_9RHOB</name>
<evidence type="ECO:0000256" key="9">
    <source>
        <dbReference type="ARBA" id="ARBA00022840"/>
    </source>
</evidence>
<dbReference type="CDD" id="cd00371">
    <property type="entry name" value="HMA"/>
    <property type="match status" value="1"/>
</dbReference>
<evidence type="ECO:0000256" key="10">
    <source>
        <dbReference type="ARBA" id="ARBA00022842"/>
    </source>
</evidence>
<keyword evidence="10" id="KW-0460">Magnesium</keyword>
<gene>
    <name evidence="18" type="primary">cadA</name>
    <name evidence="18" type="ORF">DKT77_15910</name>
</gene>
<dbReference type="InterPro" id="IPR018303">
    <property type="entry name" value="ATPase_P-typ_P_site"/>
</dbReference>
<evidence type="ECO:0000256" key="8">
    <source>
        <dbReference type="ARBA" id="ARBA00022741"/>
    </source>
</evidence>
<feature type="region of interest" description="Disordered" evidence="16">
    <location>
        <begin position="740"/>
        <end position="769"/>
    </location>
</feature>
<keyword evidence="3" id="KW-0813">Transport</keyword>
<evidence type="ECO:0000256" key="13">
    <source>
        <dbReference type="ARBA" id="ARBA00023065"/>
    </source>
</evidence>
<evidence type="ECO:0000313" key="18">
    <source>
        <dbReference type="EMBL" id="PWR01616.1"/>
    </source>
</evidence>
<organism evidence="18 19">
    <name type="scientific">Meridianimarinicoccus roseus</name>
    <dbReference type="NCBI Taxonomy" id="2072018"/>
    <lineage>
        <taxon>Bacteria</taxon>
        <taxon>Pseudomonadati</taxon>
        <taxon>Pseudomonadota</taxon>
        <taxon>Alphaproteobacteria</taxon>
        <taxon>Rhodobacterales</taxon>
        <taxon>Paracoccaceae</taxon>
        <taxon>Meridianimarinicoccus</taxon>
    </lineage>
</organism>
<evidence type="ECO:0000256" key="16">
    <source>
        <dbReference type="SAM" id="MobiDB-lite"/>
    </source>
</evidence>
<dbReference type="InterPro" id="IPR006121">
    <property type="entry name" value="HMA_dom"/>
</dbReference>
<keyword evidence="4 15" id="KW-1003">Cell membrane</keyword>
<feature type="transmembrane region" description="Helical" evidence="15">
    <location>
        <begin position="395"/>
        <end position="420"/>
    </location>
</feature>
<dbReference type="AlphaFoldDB" id="A0A2V2LEE3"/>
<dbReference type="InterPro" id="IPR023214">
    <property type="entry name" value="HAD_sf"/>
</dbReference>
<dbReference type="SUPFAM" id="SSF81653">
    <property type="entry name" value="Calcium ATPase, transduction domain A"/>
    <property type="match status" value="1"/>
</dbReference>
<evidence type="ECO:0000256" key="14">
    <source>
        <dbReference type="ARBA" id="ARBA00023136"/>
    </source>
</evidence>
<dbReference type="PRINTS" id="PR00119">
    <property type="entry name" value="CATATPASE"/>
</dbReference>
<evidence type="ECO:0000256" key="2">
    <source>
        <dbReference type="ARBA" id="ARBA00006024"/>
    </source>
</evidence>
<comment type="similarity">
    <text evidence="2 15">Belongs to the cation transport ATPase (P-type) (TC 3.A.3) family. Type IB subfamily.</text>
</comment>
<dbReference type="NCBIfam" id="TIGR01494">
    <property type="entry name" value="ATPase_P-type"/>
    <property type="match status" value="2"/>
</dbReference>
<feature type="transmembrane region" description="Helical" evidence="15">
    <location>
        <begin position="121"/>
        <end position="141"/>
    </location>
</feature>
<dbReference type="GO" id="GO:0005886">
    <property type="term" value="C:plasma membrane"/>
    <property type="evidence" value="ECO:0007669"/>
    <property type="project" value="UniProtKB-SubCell"/>
</dbReference>
<keyword evidence="5" id="KW-0597">Phosphoprotein</keyword>
<feature type="transmembrane region" description="Helical" evidence="15">
    <location>
        <begin position="186"/>
        <end position="208"/>
    </location>
</feature>
<dbReference type="SUPFAM" id="SSF55008">
    <property type="entry name" value="HMA, heavy metal-associated domain"/>
    <property type="match status" value="1"/>
</dbReference>
<evidence type="ECO:0000256" key="15">
    <source>
        <dbReference type="RuleBase" id="RU362081"/>
    </source>
</evidence>
<dbReference type="Gene3D" id="2.70.150.10">
    <property type="entry name" value="Calcium-transporting ATPase, cytoplasmic transduction domain A"/>
    <property type="match status" value="1"/>
</dbReference>
<dbReference type="InterPro" id="IPR023298">
    <property type="entry name" value="ATPase_P-typ_TM_dom_sf"/>
</dbReference>
<dbReference type="PANTHER" id="PTHR43520">
    <property type="entry name" value="ATP7, ISOFORM B"/>
    <property type="match status" value="1"/>
</dbReference>
<evidence type="ECO:0000256" key="7">
    <source>
        <dbReference type="ARBA" id="ARBA00022723"/>
    </source>
</evidence>
<keyword evidence="11" id="KW-1278">Translocase</keyword>
<dbReference type="GO" id="GO:0016887">
    <property type="term" value="F:ATP hydrolysis activity"/>
    <property type="evidence" value="ECO:0007669"/>
    <property type="project" value="InterPro"/>
</dbReference>
<dbReference type="PANTHER" id="PTHR43520:SF5">
    <property type="entry name" value="CATION-TRANSPORTING P-TYPE ATPASE-RELATED"/>
    <property type="match status" value="1"/>
</dbReference>